<evidence type="ECO:0000313" key="4">
    <source>
        <dbReference type="Proteomes" id="UP001138802"/>
    </source>
</evidence>
<dbReference type="InterPro" id="IPR028098">
    <property type="entry name" value="Glyco_trans_4-like_N"/>
</dbReference>
<name>A0A9X1B8N5_9GAMM</name>
<dbReference type="PANTHER" id="PTHR45947">
    <property type="entry name" value="SULFOQUINOVOSYL TRANSFERASE SQD2"/>
    <property type="match status" value="1"/>
</dbReference>
<keyword evidence="4" id="KW-1185">Reference proteome</keyword>
<dbReference type="SUPFAM" id="SSF53756">
    <property type="entry name" value="UDP-Glycosyltransferase/glycogen phosphorylase"/>
    <property type="match status" value="1"/>
</dbReference>
<dbReference type="AlphaFoldDB" id="A0A9X1B8N5"/>
<feature type="domain" description="Glycosyl transferase family 1" evidence="1">
    <location>
        <begin position="174"/>
        <end position="348"/>
    </location>
</feature>
<gene>
    <name evidence="3" type="ORF">CKO25_10600</name>
</gene>
<proteinExistence type="predicted"/>
<reference evidence="3 4" key="1">
    <citation type="journal article" date="2020" name="Microorganisms">
        <title>Osmotic Adaptation and Compatible Solute Biosynthesis of Phototrophic Bacteria as Revealed from Genome Analyses.</title>
        <authorList>
            <person name="Imhoff J.F."/>
            <person name="Rahn T."/>
            <person name="Kunzel S."/>
            <person name="Keller A."/>
            <person name="Neulinger S.C."/>
        </authorList>
    </citation>
    <scope>NUCLEOTIDE SEQUENCE [LARGE SCALE GENOMIC DNA]</scope>
    <source>
        <strain evidence="3 4">DSM 21303</strain>
    </source>
</reference>
<dbReference type="InterPro" id="IPR050194">
    <property type="entry name" value="Glycosyltransferase_grp1"/>
</dbReference>
<comment type="caution">
    <text evidence="3">The sequence shown here is derived from an EMBL/GenBank/DDBJ whole genome shotgun (WGS) entry which is preliminary data.</text>
</comment>
<evidence type="ECO:0000259" key="1">
    <source>
        <dbReference type="Pfam" id="PF00534"/>
    </source>
</evidence>
<dbReference type="Pfam" id="PF13579">
    <property type="entry name" value="Glyco_trans_4_4"/>
    <property type="match status" value="1"/>
</dbReference>
<accession>A0A9X1B8N5</accession>
<organism evidence="3 4">
    <name type="scientific">Thiocapsa imhoffii</name>
    <dbReference type="NCBI Taxonomy" id="382777"/>
    <lineage>
        <taxon>Bacteria</taxon>
        <taxon>Pseudomonadati</taxon>
        <taxon>Pseudomonadota</taxon>
        <taxon>Gammaproteobacteria</taxon>
        <taxon>Chromatiales</taxon>
        <taxon>Chromatiaceae</taxon>
        <taxon>Thiocapsa</taxon>
    </lineage>
</organism>
<dbReference type="Pfam" id="PF00534">
    <property type="entry name" value="Glycos_transf_1"/>
    <property type="match status" value="1"/>
</dbReference>
<dbReference type="EMBL" id="NRSD01000009">
    <property type="protein sequence ID" value="MBK1645094.1"/>
    <property type="molecule type" value="Genomic_DNA"/>
</dbReference>
<sequence>MVKSVVAVVSPNKNAYSETFIKAHRELLDADVRYYSDGFIPRVLDCQGPLSSNALPWLLRQRLRRRLYGSQLSLDELALLDSFDQQKVDVVLAEYGMTGAALVPVCRRAGLPLIVHFHGRDATVQSILDSHRDSYAVLFEYASAVVAVSRDMEKRLIALGCPKDKLIYNPYGPRDEFFEIKPRNSASPMFIAVGRFVDKKAPFNILFAFKRVLERHVNARLVMVGTGPLWFACQVLTERLQLQHAVSLPGAVEPARVRDLFAGALAFVQHSVTGPDGDMEGTPVAVLEAGAAGLPIIATRHAGIADVVVEGETGYLVDEHDVDGMAADMSRLLEQPGLAHKMGTAGRLRIREKFTMARHIGCLDQCIIDVIGN</sequence>
<dbReference type="Proteomes" id="UP001138802">
    <property type="component" value="Unassembled WGS sequence"/>
</dbReference>
<dbReference type="Gene3D" id="3.40.50.2000">
    <property type="entry name" value="Glycogen Phosphorylase B"/>
    <property type="match status" value="2"/>
</dbReference>
<evidence type="ECO:0000313" key="3">
    <source>
        <dbReference type="EMBL" id="MBK1645094.1"/>
    </source>
</evidence>
<dbReference type="InterPro" id="IPR001296">
    <property type="entry name" value="Glyco_trans_1"/>
</dbReference>
<dbReference type="PANTHER" id="PTHR45947:SF14">
    <property type="entry name" value="SLL1723 PROTEIN"/>
    <property type="match status" value="1"/>
</dbReference>
<evidence type="ECO:0008006" key="5">
    <source>
        <dbReference type="Google" id="ProtNLM"/>
    </source>
</evidence>
<protein>
    <recommendedName>
        <fullName evidence="5">Glycosyltransferase</fullName>
    </recommendedName>
</protein>
<dbReference type="GO" id="GO:0016757">
    <property type="term" value="F:glycosyltransferase activity"/>
    <property type="evidence" value="ECO:0007669"/>
    <property type="project" value="InterPro"/>
</dbReference>
<evidence type="ECO:0000259" key="2">
    <source>
        <dbReference type="Pfam" id="PF13579"/>
    </source>
</evidence>
<feature type="domain" description="Glycosyltransferase subfamily 4-like N-terminal" evidence="2">
    <location>
        <begin position="72"/>
        <end position="172"/>
    </location>
</feature>